<accession>A0A4Z2E5H7</accession>
<organism evidence="2 3">
    <name type="scientific">Liparis tanakae</name>
    <name type="common">Tanaka's snailfish</name>
    <dbReference type="NCBI Taxonomy" id="230148"/>
    <lineage>
        <taxon>Eukaryota</taxon>
        <taxon>Metazoa</taxon>
        <taxon>Chordata</taxon>
        <taxon>Craniata</taxon>
        <taxon>Vertebrata</taxon>
        <taxon>Euteleostomi</taxon>
        <taxon>Actinopterygii</taxon>
        <taxon>Neopterygii</taxon>
        <taxon>Teleostei</taxon>
        <taxon>Neoteleostei</taxon>
        <taxon>Acanthomorphata</taxon>
        <taxon>Eupercaria</taxon>
        <taxon>Perciformes</taxon>
        <taxon>Cottioidei</taxon>
        <taxon>Cottales</taxon>
        <taxon>Liparidae</taxon>
        <taxon>Liparis</taxon>
    </lineage>
</organism>
<dbReference type="GO" id="GO:0045296">
    <property type="term" value="F:cadherin binding"/>
    <property type="evidence" value="ECO:0007669"/>
    <property type="project" value="TreeGrafter"/>
</dbReference>
<dbReference type="Pfam" id="PF26586">
    <property type="entry name" value="Fn3_R-PTP-O"/>
    <property type="match status" value="1"/>
</dbReference>
<dbReference type="EMBL" id="SRLO01016653">
    <property type="protein sequence ID" value="TNN24025.1"/>
    <property type="molecule type" value="Genomic_DNA"/>
</dbReference>
<dbReference type="GO" id="GO:0003093">
    <property type="term" value="P:regulation of glomerular filtration"/>
    <property type="evidence" value="ECO:0007669"/>
    <property type="project" value="TreeGrafter"/>
</dbReference>
<dbReference type="AlphaFoldDB" id="A0A4Z2E5H7"/>
<dbReference type="Proteomes" id="UP000314294">
    <property type="component" value="Unassembled WGS sequence"/>
</dbReference>
<name>A0A4Z2E5H7_9TELE</name>
<reference evidence="2 3" key="1">
    <citation type="submission" date="2019-03" db="EMBL/GenBank/DDBJ databases">
        <title>First draft genome of Liparis tanakae, snailfish: a comprehensive survey of snailfish specific genes.</title>
        <authorList>
            <person name="Kim W."/>
            <person name="Song I."/>
            <person name="Jeong J.-H."/>
            <person name="Kim D."/>
            <person name="Kim S."/>
            <person name="Ryu S."/>
            <person name="Song J.Y."/>
            <person name="Lee S.K."/>
        </authorList>
    </citation>
    <scope>NUCLEOTIDE SEQUENCE [LARGE SCALE GENOMIC DNA]</scope>
    <source>
        <tissue evidence="2">Muscle</tissue>
    </source>
</reference>
<dbReference type="GO" id="GO:0072112">
    <property type="term" value="P:podocyte differentiation"/>
    <property type="evidence" value="ECO:0007669"/>
    <property type="project" value="TreeGrafter"/>
</dbReference>
<dbReference type="GO" id="GO:0017147">
    <property type="term" value="F:Wnt-protein binding"/>
    <property type="evidence" value="ECO:0007669"/>
    <property type="project" value="TreeGrafter"/>
</dbReference>
<evidence type="ECO:0000313" key="2">
    <source>
        <dbReference type="EMBL" id="TNN24025.1"/>
    </source>
</evidence>
<proteinExistence type="predicted"/>
<gene>
    <name evidence="2" type="primary">PTPRO_4</name>
    <name evidence="2" type="ORF">EYF80_065851</name>
</gene>
<dbReference type="GO" id="GO:0098978">
    <property type="term" value="C:glutamatergic synapse"/>
    <property type="evidence" value="ECO:0007669"/>
    <property type="project" value="TreeGrafter"/>
</dbReference>
<protein>
    <submittedName>
        <fullName evidence="2">Receptor-type tyrosine-protein phosphatase O</fullName>
    </submittedName>
</protein>
<dbReference type="GO" id="GO:0090090">
    <property type="term" value="P:negative regulation of canonical Wnt signaling pathway"/>
    <property type="evidence" value="ECO:0007669"/>
    <property type="project" value="TreeGrafter"/>
</dbReference>
<dbReference type="InterPro" id="IPR042996">
    <property type="entry name" value="PTPRO"/>
</dbReference>
<keyword evidence="3" id="KW-1185">Reference proteome</keyword>
<dbReference type="OrthoDB" id="8609993at2759"/>
<dbReference type="GO" id="GO:0098982">
    <property type="term" value="C:GABA-ergic synapse"/>
    <property type="evidence" value="ECO:0007669"/>
    <property type="project" value="TreeGrafter"/>
</dbReference>
<dbReference type="GO" id="GO:0007411">
    <property type="term" value="P:axon guidance"/>
    <property type="evidence" value="ECO:0007669"/>
    <property type="project" value="TreeGrafter"/>
</dbReference>
<evidence type="ECO:0000259" key="1">
    <source>
        <dbReference type="Pfam" id="PF26586"/>
    </source>
</evidence>
<comment type="caution">
    <text evidence="2">The sequence shown here is derived from an EMBL/GenBank/DDBJ whole genome shotgun (WGS) entry which is preliminary data.</text>
</comment>
<evidence type="ECO:0000313" key="3">
    <source>
        <dbReference type="Proteomes" id="UP000314294"/>
    </source>
</evidence>
<dbReference type="GO" id="GO:0005886">
    <property type="term" value="C:plasma membrane"/>
    <property type="evidence" value="ECO:0007669"/>
    <property type="project" value="TreeGrafter"/>
</dbReference>
<dbReference type="GO" id="GO:0004725">
    <property type="term" value="F:protein tyrosine phosphatase activity"/>
    <property type="evidence" value="ECO:0007669"/>
    <property type="project" value="InterPro"/>
</dbReference>
<dbReference type="PANTHER" id="PTHR47028:SF1">
    <property type="entry name" value="RECEPTOR-TYPE TYROSINE-PROTEIN PHOSPHATASE O"/>
    <property type="match status" value="1"/>
</dbReference>
<feature type="domain" description="R-PTP-O-like Fn3" evidence="1">
    <location>
        <begin position="77"/>
        <end position="135"/>
    </location>
</feature>
<dbReference type="InterPro" id="IPR058859">
    <property type="entry name" value="Fn3_R-PTP-O"/>
</dbReference>
<dbReference type="PANTHER" id="PTHR47028">
    <property type="entry name" value="RECEPTOR-TYPE TYROSINE-PROTEIN PHOSPHATASE O"/>
    <property type="match status" value="1"/>
</dbReference>
<sequence>MMMVMMMMMMMLVMMMMVMMVVMKLMLMMVMMMVMVVMKLMVMMMMVMMVMMMMIKVIMMMKVMMMMMIRLSSSSSGSSSLNATVDENTLEFFSQLSVSGTYGVRVATLSAAGACEARESSGATFSFYLSPSGQVEQQLRQRPRAVGVRLLDSSTALVSWAPSPETHSGSLVTVVSTTCLRPAPSQRMERTYCSEVRGHASTQPPPSPD</sequence>
<keyword evidence="2" id="KW-0675">Receptor</keyword>